<feature type="repeat" description="WD" evidence="3">
    <location>
        <begin position="53"/>
        <end position="94"/>
    </location>
</feature>
<evidence type="ECO:0000256" key="2">
    <source>
        <dbReference type="ARBA" id="ARBA00022737"/>
    </source>
</evidence>
<dbReference type="HOGENOM" id="CLU_000288_57_11_1"/>
<dbReference type="EMBL" id="KN819390">
    <property type="protein sequence ID" value="KIJ10982.1"/>
    <property type="molecule type" value="Genomic_DNA"/>
</dbReference>
<evidence type="ECO:0000256" key="3">
    <source>
        <dbReference type="PROSITE-ProRule" id="PRU00221"/>
    </source>
</evidence>
<dbReference type="AlphaFoldDB" id="A0A0C9TSY3"/>
<reference evidence="4 5" key="1">
    <citation type="submission" date="2014-06" db="EMBL/GenBank/DDBJ databases">
        <authorList>
            <consortium name="DOE Joint Genome Institute"/>
            <person name="Kuo A."/>
            <person name="Kohler A."/>
            <person name="Nagy L.G."/>
            <person name="Floudas D."/>
            <person name="Copeland A."/>
            <person name="Barry K.W."/>
            <person name="Cichocki N."/>
            <person name="Veneault-Fourrey C."/>
            <person name="LaButti K."/>
            <person name="Lindquist E.A."/>
            <person name="Lipzen A."/>
            <person name="Lundell T."/>
            <person name="Morin E."/>
            <person name="Murat C."/>
            <person name="Sun H."/>
            <person name="Tunlid A."/>
            <person name="Henrissat B."/>
            <person name="Grigoriev I.V."/>
            <person name="Hibbett D.S."/>
            <person name="Martin F."/>
            <person name="Nordberg H.P."/>
            <person name="Cantor M.N."/>
            <person name="Hua S.X."/>
        </authorList>
    </citation>
    <scope>NUCLEOTIDE SEQUENCE [LARGE SCALE GENOMIC DNA]</scope>
    <source>
        <strain evidence="4 5">ATCC 200175</strain>
    </source>
</reference>
<dbReference type="CDD" id="cd00200">
    <property type="entry name" value="WD40"/>
    <property type="match status" value="1"/>
</dbReference>
<feature type="repeat" description="WD" evidence="3">
    <location>
        <begin position="12"/>
        <end position="52"/>
    </location>
</feature>
<dbReference type="Gene3D" id="2.130.10.10">
    <property type="entry name" value="YVTN repeat-like/Quinoprotein amine dehydrogenase"/>
    <property type="match status" value="2"/>
</dbReference>
<dbReference type="PANTHER" id="PTHR44090:SF1">
    <property type="entry name" value="SUPERKILLER COMPLEX PROTEIN 8"/>
    <property type="match status" value="1"/>
</dbReference>
<dbReference type="SUPFAM" id="SSF50978">
    <property type="entry name" value="WD40 repeat-like"/>
    <property type="match status" value="1"/>
</dbReference>
<name>A0A0C9TSY3_PAXIN</name>
<evidence type="ECO:0000313" key="4">
    <source>
        <dbReference type="EMBL" id="KIJ10982.1"/>
    </source>
</evidence>
<dbReference type="Pfam" id="PF00400">
    <property type="entry name" value="WD40"/>
    <property type="match status" value="4"/>
</dbReference>
<keyword evidence="5" id="KW-1185">Reference proteome</keyword>
<organism evidence="4 5">
    <name type="scientific">Paxillus involutus ATCC 200175</name>
    <dbReference type="NCBI Taxonomy" id="664439"/>
    <lineage>
        <taxon>Eukaryota</taxon>
        <taxon>Fungi</taxon>
        <taxon>Dikarya</taxon>
        <taxon>Basidiomycota</taxon>
        <taxon>Agaricomycotina</taxon>
        <taxon>Agaricomycetes</taxon>
        <taxon>Agaricomycetidae</taxon>
        <taxon>Boletales</taxon>
        <taxon>Paxilineae</taxon>
        <taxon>Paxillaceae</taxon>
        <taxon>Paxillus</taxon>
    </lineage>
</organism>
<dbReference type="PANTHER" id="PTHR44090">
    <property type="entry name" value="WD REPEAT-CONTAINING PROTEIN 61"/>
    <property type="match status" value="1"/>
</dbReference>
<dbReference type="PRINTS" id="PR00320">
    <property type="entry name" value="GPROTEINBRPT"/>
</dbReference>
<reference evidence="5" key="2">
    <citation type="submission" date="2015-01" db="EMBL/GenBank/DDBJ databases">
        <title>Evolutionary Origins and Diversification of the Mycorrhizal Mutualists.</title>
        <authorList>
            <consortium name="DOE Joint Genome Institute"/>
            <consortium name="Mycorrhizal Genomics Consortium"/>
            <person name="Kohler A."/>
            <person name="Kuo A."/>
            <person name="Nagy L.G."/>
            <person name="Floudas D."/>
            <person name="Copeland A."/>
            <person name="Barry K.W."/>
            <person name="Cichocki N."/>
            <person name="Veneault-Fourrey C."/>
            <person name="LaButti K."/>
            <person name="Lindquist E.A."/>
            <person name="Lipzen A."/>
            <person name="Lundell T."/>
            <person name="Morin E."/>
            <person name="Murat C."/>
            <person name="Riley R."/>
            <person name="Ohm R."/>
            <person name="Sun H."/>
            <person name="Tunlid A."/>
            <person name="Henrissat B."/>
            <person name="Grigoriev I.V."/>
            <person name="Hibbett D.S."/>
            <person name="Martin F."/>
        </authorList>
    </citation>
    <scope>NUCLEOTIDE SEQUENCE [LARGE SCALE GENOMIC DNA]</scope>
    <source>
        <strain evidence="5">ATCC 200175</strain>
    </source>
</reference>
<keyword evidence="2" id="KW-0677">Repeat</keyword>
<dbReference type="InterPro" id="IPR020472">
    <property type="entry name" value="WD40_PAC1"/>
</dbReference>
<evidence type="ECO:0008006" key="6">
    <source>
        <dbReference type="Google" id="ProtNLM"/>
    </source>
</evidence>
<dbReference type="PROSITE" id="PS50294">
    <property type="entry name" value="WD_REPEATS_REGION"/>
    <property type="match status" value="4"/>
</dbReference>
<dbReference type="InterPro" id="IPR019775">
    <property type="entry name" value="WD40_repeat_CS"/>
</dbReference>
<dbReference type="GO" id="GO:0032991">
    <property type="term" value="C:protein-containing complex"/>
    <property type="evidence" value="ECO:0007669"/>
    <property type="project" value="UniProtKB-ARBA"/>
</dbReference>
<gene>
    <name evidence="4" type="ORF">PAXINDRAFT_164197</name>
</gene>
<dbReference type="PROSITE" id="PS50082">
    <property type="entry name" value="WD_REPEATS_2"/>
    <property type="match status" value="4"/>
</dbReference>
<dbReference type="InterPro" id="IPR015943">
    <property type="entry name" value="WD40/YVTN_repeat-like_dom_sf"/>
</dbReference>
<dbReference type="Proteomes" id="UP000053647">
    <property type="component" value="Unassembled WGS sequence"/>
</dbReference>
<evidence type="ECO:0000256" key="1">
    <source>
        <dbReference type="ARBA" id="ARBA00022574"/>
    </source>
</evidence>
<dbReference type="GO" id="GO:0005634">
    <property type="term" value="C:nucleus"/>
    <property type="evidence" value="ECO:0007669"/>
    <property type="project" value="TreeGrafter"/>
</dbReference>
<dbReference type="InterPro" id="IPR036322">
    <property type="entry name" value="WD40_repeat_dom_sf"/>
</dbReference>
<sequence>MSLAFVNALECKEPHSDEIWGIAWTANNAVVSASADGTVKQWDSTSGQVLMARAPHNLAIVSLSVSPDGRFVLYNGLDGTTCLWDLQTDALVGRHESYDRSAVEGAEPSWSVSLNPKGGTYAGTSGSGNVNIYSASAESFGVRQAVLSSGRNKHGMKCAHSPDGKRIALSAESGQVFIFDLGSESLTTTYSSHAMAVRSLAWSYDGQLLLTASDDKRLILHDVRSTPSGKPGSGAVATLTGHSSWVLSTDISPDGRLAVSGSADKSIKVWDLAARAAVSTIQEPGEVWSVAWRPKPAPVGSAGAFVSGGQDGHVRWWRSAGSGA</sequence>
<dbReference type="OrthoDB" id="538223at2759"/>
<dbReference type="SMART" id="SM00320">
    <property type="entry name" value="WD40"/>
    <property type="match status" value="7"/>
</dbReference>
<protein>
    <recommendedName>
        <fullName evidence="6">WD repeat-containing protein 61</fullName>
    </recommendedName>
</protein>
<feature type="repeat" description="WD" evidence="3">
    <location>
        <begin position="190"/>
        <end position="225"/>
    </location>
</feature>
<proteinExistence type="predicted"/>
<dbReference type="PROSITE" id="PS00678">
    <property type="entry name" value="WD_REPEATS_1"/>
    <property type="match status" value="1"/>
</dbReference>
<accession>A0A0C9TSY3</accession>
<evidence type="ECO:0000313" key="5">
    <source>
        <dbReference type="Proteomes" id="UP000053647"/>
    </source>
</evidence>
<keyword evidence="1 3" id="KW-0853">WD repeat</keyword>
<dbReference type="InterPro" id="IPR051510">
    <property type="entry name" value="SKI8"/>
</dbReference>
<feature type="repeat" description="WD" evidence="3">
    <location>
        <begin position="239"/>
        <end position="280"/>
    </location>
</feature>
<dbReference type="InterPro" id="IPR001680">
    <property type="entry name" value="WD40_rpt"/>
</dbReference>